<comment type="caution">
    <text evidence="3">The sequence shown here is derived from an EMBL/GenBank/DDBJ whole genome shotgun (WGS) entry which is preliminary data.</text>
</comment>
<feature type="transmembrane region" description="Helical" evidence="2">
    <location>
        <begin position="235"/>
        <end position="260"/>
    </location>
</feature>
<protein>
    <recommendedName>
        <fullName evidence="5">DUF4232 domain-containing protein</fullName>
    </recommendedName>
</protein>
<reference evidence="3" key="1">
    <citation type="submission" date="2022-10" db="EMBL/GenBank/DDBJ databases">
        <title>Genome sequence of Actinomyces israelii ATCC 10048.</title>
        <authorList>
            <person name="Watt R.M."/>
            <person name="Tong W.M."/>
        </authorList>
    </citation>
    <scope>NUCLEOTIDE SEQUENCE</scope>
    <source>
        <strain evidence="3">ATCC 10048</strain>
    </source>
</reference>
<keyword evidence="2" id="KW-0812">Transmembrane</keyword>
<feature type="region of interest" description="Disordered" evidence="1">
    <location>
        <begin position="1"/>
        <end position="223"/>
    </location>
</feature>
<keyword evidence="4" id="KW-1185">Reference proteome</keyword>
<sequence>MAKGRKRGGNPPHRRRRRTGGARPSSGAGSNHPRRSASTPRASGGPRPADGDPGKTPRSADGGSVKGRKPAGKTRPTTGGRSGRTSRSKTTLRSAGGHPVRARKGGKPAGGARPTTGGRSGRTNKTQRPADRTRSAADNPPPTAGSPPAAADRPRPASGPRQAARGTARRARTVTTQDGHPSRSGARRSTARRSRDKTARSASGSTGWGPGRPSGSRLRRAATGIPPRPRYWLRWLLVIGIVLGLVGGVSYAMIASAAWVRNTIRSQDDAVAASQSHTDYPAPAACDAAQLRISLDAPKETSVGAGMGIDVTVTNEGGDACLLDVGGASLGAVIVSGDQIVWASTSCPADPVERTLLIDVGESAGASLWWNGDSAAAGCSPSASSQSPSPDPVPSPTPEGSASPGAEATASPTPVDPNVAGAGTYRLSVQLGGETVTGEQVFVIE</sequence>
<dbReference type="RefSeq" id="WP_268916487.1">
    <property type="nucleotide sequence ID" value="NZ_JAPTMY010000002.1"/>
</dbReference>
<proteinExistence type="predicted"/>
<keyword evidence="2" id="KW-1133">Transmembrane helix</keyword>
<name>A0ABT4I4W2_9ACTO</name>
<dbReference type="EMBL" id="JAPTMY010000002">
    <property type="protein sequence ID" value="MCZ0856781.1"/>
    <property type="molecule type" value="Genomic_DNA"/>
</dbReference>
<feature type="compositionally biased region" description="Low complexity" evidence="1">
    <location>
        <begin position="146"/>
        <end position="166"/>
    </location>
</feature>
<evidence type="ECO:0000256" key="1">
    <source>
        <dbReference type="SAM" id="MobiDB-lite"/>
    </source>
</evidence>
<feature type="compositionally biased region" description="Low complexity" evidence="1">
    <location>
        <begin position="110"/>
        <end position="123"/>
    </location>
</feature>
<organism evidence="3 4">
    <name type="scientific">Actinomyces israelii</name>
    <dbReference type="NCBI Taxonomy" id="1659"/>
    <lineage>
        <taxon>Bacteria</taxon>
        <taxon>Bacillati</taxon>
        <taxon>Actinomycetota</taxon>
        <taxon>Actinomycetes</taxon>
        <taxon>Actinomycetales</taxon>
        <taxon>Actinomycetaceae</taxon>
        <taxon>Actinomyces</taxon>
    </lineage>
</organism>
<feature type="compositionally biased region" description="Low complexity" evidence="1">
    <location>
        <begin position="21"/>
        <end position="30"/>
    </location>
</feature>
<feature type="region of interest" description="Disordered" evidence="1">
    <location>
        <begin position="377"/>
        <end position="421"/>
    </location>
</feature>
<evidence type="ECO:0000313" key="3">
    <source>
        <dbReference type="EMBL" id="MCZ0856781.1"/>
    </source>
</evidence>
<evidence type="ECO:0008006" key="5">
    <source>
        <dbReference type="Google" id="ProtNLM"/>
    </source>
</evidence>
<evidence type="ECO:0000256" key="2">
    <source>
        <dbReference type="SAM" id="Phobius"/>
    </source>
</evidence>
<dbReference type="Proteomes" id="UP001072034">
    <property type="component" value="Unassembled WGS sequence"/>
</dbReference>
<feature type="compositionally biased region" description="Basic residues" evidence="1">
    <location>
        <begin position="1"/>
        <end position="20"/>
    </location>
</feature>
<feature type="compositionally biased region" description="Basic residues" evidence="1">
    <location>
        <begin position="185"/>
        <end position="195"/>
    </location>
</feature>
<accession>A0ABT4I4W2</accession>
<feature type="compositionally biased region" description="Low complexity" evidence="1">
    <location>
        <begin position="377"/>
        <end position="388"/>
    </location>
</feature>
<gene>
    <name evidence="3" type="ORF">OHJ16_01775</name>
</gene>
<evidence type="ECO:0000313" key="4">
    <source>
        <dbReference type="Proteomes" id="UP001072034"/>
    </source>
</evidence>
<feature type="compositionally biased region" description="Low complexity" evidence="1">
    <location>
        <begin position="73"/>
        <end position="94"/>
    </location>
</feature>
<keyword evidence="2" id="KW-0472">Membrane</keyword>